<dbReference type="OrthoDB" id="3780129at2"/>
<dbReference type="AlphaFoldDB" id="A0A1I1I2W2"/>
<evidence type="ECO:0000256" key="1">
    <source>
        <dbReference type="SAM" id="MobiDB-lite"/>
    </source>
</evidence>
<feature type="transmembrane region" description="Helical" evidence="2">
    <location>
        <begin position="190"/>
        <end position="207"/>
    </location>
</feature>
<keyword evidence="2" id="KW-1133">Transmembrane helix</keyword>
<name>A0A1I1I2W2_9ACTN</name>
<gene>
    <name evidence="3" type="ORF">SAMN04487968_10548</name>
</gene>
<feature type="transmembrane region" description="Helical" evidence="2">
    <location>
        <begin position="79"/>
        <end position="100"/>
    </location>
</feature>
<feature type="compositionally biased region" description="Basic and acidic residues" evidence="1">
    <location>
        <begin position="8"/>
        <end position="18"/>
    </location>
</feature>
<dbReference type="STRING" id="574651.SAMN04487968_10548"/>
<feature type="transmembrane region" description="Helical" evidence="2">
    <location>
        <begin position="112"/>
        <end position="134"/>
    </location>
</feature>
<organism evidence="3 4">
    <name type="scientific">Nocardioides terrae</name>
    <dbReference type="NCBI Taxonomy" id="574651"/>
    <lineage>
        <taxon>Bacteria</taxon>
        <taxon>Bacillati</taxon>
        <taxon>Actinomycetota</taxon>
        <taxon>Actinomycetes</taxon>
        <taxon>Propionibacteriales</taxon>
        <taxon>Nocardioidaceae</taxon>
        <taxon>Nocardioides</taxon>
    </lineage>
</organism>
<keyword evidence="4" id="KW-1185">Reference proteome</keyword>
<accession>A0A1I1I2W2</accession>
<keyword evidence="2" id="KW-0472">Membrane</keyword>
<feature type="transmembrane region" description="Helical" evidence="2">
    <location>
        <begin position="213"/>
        <end position="232"/>
    </location>
</feature>
<dbReference type="EMBL" id="FOLB01000005">
    <property type="protein sequence ID" value="SFC28558.1"/>
    <property type="molecule type" value="Genomic_DNA"/>
</dbReference>
<dbReference type="RefSeq" id="WP_091122375.1">
    <property type="nucleotide sequence ID" value="NZ_FOLB01000005.1"/>
</dbReference>
<reference evidence="3 4" key="1">
    <citation type="submission" date="2016-10" db="EMBL/GenBank/DDBJ databases">
        <authorList>
            <person name="de Groot N.N."/>
        </authorList>
    </citation>
    <scope>NUCLEOTIDE SEQUENCE [LARGE SCALE GENOMIC DNA]</scope>
    <source>
        <strain evidence="3 4">CGMCC 1.7056</strain>
    </source>
</reference>
<evidence type="ECO:0000313" key="4">
    <source>
        <dbReference type="Proteomes" id="UP000198832"/>
    </source>
</evidence>
<keyword evidence="2" id="KW-0812">Transmembrane</keyword>
<dbReference type="Proteomes" id="UP000198832">
    <property type="component" value="Unassembled WGS sequence"/>
</dbReference>
<feature type="region of interest" description="Disordered" evidence="1">
    <location>
        <begin position="1"/>
        <end position="23"/>
    </location>
</feature>
<feature type="transmembrane region" description="Helical" evidence="2">
    <location>
        <begin position="30"/>
        <end position="56"/>
    </location>
</feature>
<evidence type="ECO:0008006" key="5">
    <source>
        <dbReference type="Google" id="ProtNLM"/>
    </source>
</evidence>
<protein>
    <recommendedName>
        <fullName evidence="5">DUF4386 family protein</fullName>
    </recommendedName>
</protein>
<sequence>MSITTHHPARDDVREGRFGEGAPTASRSRLWSLAGIGAGLAGFATIAISSSISAVYDAKLQGDAPAIADKLADLTPNMFVFHSVTALGALLMVVFGVGLAARLRAGSGRDSIAPLVAVAGLVGTAVVSILGSGLDTEFMMTLSSQPEAIIPESAVMYNHWVGTIPWLWTLAGLAGLATYAVSRRGGVPRWIGRVGLVLGGLTVLLGVSPLEYMAGATGALMVLVTAVGFTVGDKHYRQ</sequence>
<proteinExistence type="predicted"/>
<feature type="transmembrane region" description="Helical" evidence="2">
    <location>
        <begin position="163"/>
        <end position="181"/>
    </location>
</feature>
<evidence type="ECO:0000256" key="2">
    <source>
        <dbReference type="SAM" id="Phobius"/>
    </source>
</evidence>
<evidence type="ECO:0000313" key="3">
    <source>
        <dbReference type="EMBL" id="SFC28558.1"/>
    </source>
</evidence>